<proteinExistence type="predicted"/>
<dbReference type="AlphaFoldDB" id="A0A7G7MFK8"/>
<organism evidence="1 2">
    <name type="scientific">Pseudonocardia petroleophila</name>
    <dbReference type="NCBI Taxonomy" id="37331"/>
    <lineage>
        <taxon>Bacteria</taxon>
        <taxon>Bacillati</taxon>
        <taxon>Actinomycetota</taxon>
        <taxon>Actinomycetes</taxon>
        <taxon>Pseudonocardiales</taxon>
        <taxon>Pseudonocardiaceae</taxon>
        <taxon>Pseudonocardia</taxon>
    </lineage>
</organism>
<evidence type="ECO:0000313" key="2">
    <source>
        <dbReference type="Proteomes" id="UP000515728"/>
    </source>
</evidence>
<dbReference type="Proteomes" id="UP000515728">
    <property type="component" value="Chromosome"/>
</dbReference>
<dbReference type="KEGG" id="ppel:H6H00_26225"/>
<gene>
    <name evidence="1" type="ORF">H6H00_26225</name>
</gene>
<accession>A0A7G7MFK8</accession>
<protein>
    <recommendedName>
        <fullName evidence="3">SseB protein N-terminal domain-containing protein</fullName>
    </recommendedName>
</protein>
<sequence>MTPPPVVDELATSVRSDPSGPNLVRLWEAVYGLEHWWLVPTGTAEDPRPLVGVVGEQRFLLAFTGRHHVAAFAGARPGADAAGATAAMTITPADLTGLAGTLAAGGIAGVLFDRGVHDLVAPIAGLQSMWTRFGAAA</sequence>
<keyword evidence="2" id="KW-1185">Reference proteome</keyword>
<evidence type="ECO:0000313" key="1">
    <source>
        <dbReference type="EMBL" id="QNG51569.1"/>
    </source>
</evidence>
<dbReference type="EMBL" id="CP060131">
    <property type="protein sequence ID" value="QNG51569.1"/>
    <property type="molecule type" value="Genomic_DNA"/>
</dbReference>
<evidence type="ECO:0008006" key="3">
    <source>
        <dbReference type="Google" id="ProtNLM"/>
    </source>
</evidence>
<reference evidence="1 2" key="1">
    <citation type="submission" date="2020-08" db="EMBL/GenBank/DDBJ databases">
        <authorList>
            <person name="Mo P."/>
        </authorList>
    </citation>
    <scope>NUCLEOTIDE SEQUENCE [LARGE SCALE GENOMIC DNA]</scope>
    <source>
        <strain evidence="1 2">CGMCC 4.1532</strain>
    </source>
</reference>
<name>A0A7G7MFK8_9PSEU</name>
<dbReference type="RefSeq" id="WP_185718323.1">
    <property type="nucleotide sequence ID" value="NZ_BAAAWI010000001.1"/>
</dbReference>